<feature type="transmembrane region" description="Helical" evidence="6">
    <location>
        <begin position="475"/>
        <end position="494"/>
    </location>
</feature>
<evidence type="ECO:0000256" key="2">
    <source>
        <dbReference type="ARBA" id="ARBA00022448"/>
    </source>
</evidence>
<feature type="transmembrane region" description="Helical" evidence="6">
    <location>
        <begin position="442"/>
        <end position="463"/>
    </location>
</feature>
<gene>
    <name evidence="7" type="ORF">P167DRAFT_554442</name>
</gene>
<evidence type="ECO:0000256" key="6">
    <source>
        <dbReference type="SAM" id="Phobius"/>
    </source>
</evidence>
<accession>A0A3N4KIL5</accession>
<feature type="transmembrane region" description="Helical" evidence="6">
    <location>
        <begin position="160"/>
        <end position="181"/>
    </location>
</feature>
<evidence type="ECO:0000256" key="1">
    <source>
        <dbReference type="ARBA" id="ARBA00004141"/>
    </source>
</evidence>
<keyword evidence="2" id="KW-0813">Transport</keyword>
<evidence type="ECO:0000256" key="5">
    <source>
        <dbReference type="ARBA" id="ARBA00023136"/>
    </source>
</evidence>
<dbReference type="Gene3D" id="1.20.1740.10">
    <property type="entry name" value="Amino acid/polyamine transporter I"/>
    <property type="match status" value="1"/>
</dbReference>
<keyword evidence="4 6" id="KW-1133">Transmembrane helix</keyword>
<dbReference type="PANTHER" id="PTHR45649">
    <property type="entry name" value="AMINO-ACID PERMEASE BAT1"/>
    <property type="match status" value="1"/>
</dbReference>
<reference evidence="7 8" key="1">
    <citation type="journal article" date="2018" name="Nat. Ecol. Evol.">
        <title>Pezizomycetes genomes reveal the molecular basis of ectomycorrhizal truffle lifestyle.</title>
        <authorList>
            <person name="Murat C."/>
            <person name="Payen T."/>
            <person name="Noel B."/>
            <person name="Kuo A."/>
            <person name="Morin E."/>
            <person name="Chen J."/>
            <person name="Kohler A."/>
            <person name="Krizsan K."/>
            <person name="Balestrini R."/>
            <person name="Da Silva C."/>
            <person name="Montanini B."/>
            <person name="Hainaut M."/>
            <person name="Levati E."/>
            <person name="Barry K.W."/>
            <person name="Belfiori B."/>
            <person name="Cichocki N."/>
            <person name="Clum A."/>
            <person name="Dockter R.B."/>
            <person name="Fauchery L."/>
            <person name="Guy J."/>
            <person name="Iotti M."/>
            <person name="Le Tacon F."/>
            <person name="Lindquist E.A."/>
            <person name="Lipzen A."/>
            <person name="Malagnac F."/>
            <person name="Mello A."/>
            <person name="Molinier V."/>
            <person name="Miyauchi S."/>
            <person name="Poulain J."/>
            <person name="Riccioni C."/>
            <person name="Rubini A."/>
            <person name="Sitrit Y."/>
            <person name="Splivallo R."/>
            <person name="Traeger S."/>
            <person name="Wang M."/>
            <person name="Zifcakova L."/>
            <person name="Wipf D."/>
            <person name="Zambonelli A."/>
            <person name="Paolocci F."/>
            <person name="Nowrousian M."/>
            <person name="Ottonello S."/>
            <person name="Baldrian P."/>
            <person name="Spatafora J.W."/>
            <person name="Henrissat B."/>
            <person name="Nagy L.G."/>
            <person name="Aury J.M."/>
            <person name="Wincker P."/>
            <person name="Grigoriev I.V."/>
            <person name="Bonfante P."/>
            <person name="Martin F.M."/>
        </authorList>
    </citation>
    <scope>NUCLEOTIDE SEQUENCE [LARGE SCALE GENOMIC DNA]</scope>
    <source>
        <strain evidence="7 8">CCBAS932</strain>
    </source>
</reference>
<feature type="transmembrane region" description="Helical" evidence="6">
    <location>
        <begin position="382"/>
        <end position="406"/>
    </location>
</feature>
<dbReference type="GO" id="GO:0022857">
    <property type="term" value="F:transmembrane transporter activity"/>
    <property type="evidence" value="ECO:0007669"/>
    <property type="project" value="InterPro"/>
</dbReference>
<feature type="transmembrane region" description="Helical" evidence="6">
    <location>
        <begin position="193"/>
        <end position="212"/>
    </location>
</feature>
<sequence length="519" mass="55246">MPAEEKPTPASAVVAVEDRDALKLETALGHKQQMQRSFGLLSLTSLGIVVANAWSLTGGTIVIAIFNGGPMAVLYGLILVTFFYTLISLSLSELISSIPSSGGVYHIATTTGGPRYGRILGFYTGLLNLSGWLLSASSISSTLGNELVALWGLTHPAAEWKAWNVFVAFQLVNWSCCAIVVTCHKRLPAINTAALWLSMGGLVVTVVTLIVMPRGRYASSDSVWKTYEDRTGWNNDGICFILGLINAAFAVGTPDSLSHLSEEIPNPERLVPRGILLQLATSFTTAFIYLVALFYSINDLEAVLGSTSRFPTAEIYRQATGSTAGAVGLTVVLFVATFPTLIGTLITGGRTLWSLARDGAVPGGSFFAAVSPRFGGPVRATIAVSACASVLSIVYVFSTTAFSALITSYVVLSSLSYAGAIGGHVATGRKAVVPGPFWLGRWGWAVNVGSLAWIAVMVVFFCWPFVKPVTKTNMNWTSVIVAGLAVAITGWWWGAARGAYKGPRYFREAAEKLKDGTEE</sequence>
<dbReference type="EMBL" id="ML119143">
    <property type="protein sequence ID" value="RPB10360.1"/>
    <property type="molecule type" value="Genomic_DNA"/>
</dbReference>
<dbReference type="Proteomes" id="UP000277580">
    <property type="component" value="Unassembled WGS sequence"/>
</dbReference>
<feature type="transmembrane region" description="Helical" evidence="6">
    <location>
        <begin position="232"/>
        <end position="253"/>
    </location>
</feature>
<dbReference type="AlphaFoldDB" id="A0A3N4KIL5"/>
<comment type="subcellular location">
    <subcellularLocation>
        <location evidence="1">Membrane</location>
        <topology evidence="1">Multi-pass membrane protein</topology>
    </subcellularLocation>
</comment>
<evidence type="ECO:0000256" key="3">
    <source>
        <dbReference type="ARBA" id="ARBA00022692"/>
    </source>
</evidence>
<evidence type="ECO:0000256" key="4">
    <source>
        <dbReference type="ARBA" id="ARBA00022989"/>
    </source>
</evidence>
<dbReference type="InParanoid" id="A0A3N4KIL5"/>
<protein>
    <submittedName>
        <fullName evidence="7">Amino acid transporter</fullName>
    </submittedName>
</protein>
<evidence type="ECO:0000313" key="8">
    <source>
        <dbReference type="Proteomes" id="UP000277580"/>
    </source>
</evidence>
<organism evidence="7 8">
    <name type="scientific">Morchella conica CCBAS932</name>
    <dbReference type="NCBI Taxonomy" id="1392247"/>
    <lineage>
        <taxon>Eukaryota</taxon>
        <taxon>Fungi</taxon>
        <taxon>Dikarya</taxon>
        <taxon>Ascomycota</taxon>
        <taxon>Pezizomycotina</taxon>
        <taxon>Pezizomycetes</taxon>
        <taxon>Pezizales</taxon>
        <taxon>Morchellaceae</taxon>
        <taxon>Morchella</taxon>
    </lineage>
</organism>
<feature type="transmembrane region" description="Helical" evidence="6">
    <location>
        <begin position="274"/>
        <end position="297"/>
    </location>
</feature>
<dbReference type="Pfam" id="PF13520">
    <property type="entry name" value="AA_permease_2"/>
    <property type="match status" value="1"/>
</dbReference>
<keyword evidence="3 6" id="KW-0812">Transmembrane</keyword>
<proteinExistence type="predicted"/>
<dbReference type="InterPro" id="IPR002293">
    <property type="entry name" value="AA/rel_permease1"/>
</dbReference>
<dbReference type="PIRSF" id="PIRSF006060">
    <property type="entry name" value="AA_transporter"/>
    <property type="match status" value="1"/>
</dbReference>
<evidence type="ECO:0000313" key="7">
    <source>
        <dbReference type="EMBL" id="RPB10360.1"/>
    </source>
</evidence>
<feature type="transmembrane region" description="Helical" evidence="6">
    <location>
        <begin position="326"/>
        <end position="347"/>
    </location>
</feature>
<dbReference type="GO" id="GO:0016020">
    <property type="term" value="C:membrane"/>
    <property type="evidence" value="ECO:0007669"/>
    <property type="project" value="UniProtKB-SubCell"/>
</dbReference>
<dbReference type="PANTHER" id="PTHR45649:SF15">
    <property type="entry name" value="CHOLINE TRANSPORTER (EUROFUNG)"/>
    <property type="match status" value="1"/>
</dbReference>
<dbReference type="OrthoDB" id="3900342at2759"/>
<feature type="transmembrane region" description="Helical" evidence="6">
    <location>
        <begin position="40"/>
        <end position="66"/>
    </location>
</feature>
<dbReference type="STRING" id="1392247.A0A3N4KIL5"/>
<name>A0A3N4KIL5_9PEZI</name>
<keyword evidence="8" id="KW-1185">Reference proteome</keyword>
<feature type="transmembrane region" description="Helical" evidence="6">
    <location>
        <begin position="72"/>
        <end position="91"/>
    </location>
</feature>
<keyword evidence="5 6" id="KW-0472">Membrane</keyword>